<organism evidence="4 5">
    <name type="scientific">Phycicoccus avicenniae</name>
    <dbReference type="NCBI Taxonomy" id="2828860"/>
    <lineage>
        <taxon>Bacteria</taxon>
        <taxon>Bacillati</taxon>
        <taxon>Actinomycetota</taxon>
        <taxon>Actinomycetes</taxon>
        <taxon>Micrococcales</taxon>
        <taxon>Intrasporangiaceae</taxon>
        <taxon>Phycicoccus</taxon>
    </lineage>
</organism>
<comment type="caution">
    <text evidence="4">The sequence shown here is derived from an EMBL/GenBank/DDBJ whole genome shotgun (WGS) entry which is preliminary data.</text>
</comment>
<dbReference type="Proteomes" id="UP000677016">
    <property type="component" value="Unassembled WGS sequence"/>
</dbReference>
<keyword evidence="5" id="KW-1185">Reference proteome</keyword>
<protein>
    <submittedName>
        <fullName evidence="4">MerR family transcriptional regulator</fullName>
    </submittedName>
</protein>
<dbReference type="GO" id="GO:0003700">
    <property type="term" value="F:DNA-binding transcription factor activity"/>
    <property type="evidence" value="ECO:0007669"/>
    <property type="project" value="InterPro"/>
</dbReference>
<dbReference type="InterPro" id="IPR047057">
    <property type="entry name" value="MerR_fam"/>
</dbReference>
<reference evidence="4" key="1">
    <citation type="submission" date="2021-04" db="EMBL/GenBank/DDBJ databases">
        <title>Phycicoccus avicenniae sp. nov., a novel endophytic actinomycetes isolated from branch of Avicennia mariana.</title>
        <authorList>
            <person name="Tuo L."/>
        </authorList>
    </citation>
    <scope>NUCLEOTIDE SEQUENCE</scope>
    <source>
        <strain evidence="4">BSK3Z-2</strain>
    </source>
</reference>
<feature type="coiled-coil region" evidence="2">
    <location>
        <begin position="79"/>
        <end position="106"/>
    </location>
</feature>
<dbReference type="InterPro" id="IPR009061">
    <property type="entry name" value="DNA-bd_dom_put_sf"/>
</dbReference>
<dbReference type="EMBL" id="JAGSNF010000001">
    <property type="protein sequence ID" value="MBR7741853.1"/>
    <property type="molecule type" value="Genomic_DNA"/>
</dbReference>
<feature type="domain" description="HTH merR-type" evidence="3">
    <location>
        <begin position="2"/>
        <end position="71"/>
    </location>
</feature>
<evidence type="ECO:0000313" key="5">
    <source>
        <dbReference type="Proteomes" id="UP000677016"/>
    </source>
</evidence>
<evidence type="ECO:0000313" key="4">
    <source>
        <dbReference type="EMBL" id="MBR7741853.1"/>
    </source>
</evidence>
<dbReference type="RefSeq" id="WP_211601014.1">
    <property type="nucleotide sequence ID" value="NZ_JAGSNF010000001.1"/>
</dbReference>
<accession>A0A941D5C4</accession>
<dbReference type="Gene3D" id="1.10.1660.10">
    <property type="match status" value="1"/>
</dbReference>
<dbReference type="PANTHER" id="PTHR30204:SF93">
    <property type="entry name" value="HTH MERR-TYPE DOMAIN-CONTAINING PROTEIN"/>
    <property type="match status" value="1"/>
</dbReference>
<keyword evidence="2" id="KW-0175">Coiled coil</keyword>
<dbReference type="Pfam" id="PF13411">
    <property type="entry name" value="MerR_1"/>
    <property type="match status" value="1"/>
</dbReference>
<evidence type="ECO:0000256" key="1">
    <source>
        <dbReference type="ARBA" id="ARBA00023125"/>
    </source>
</evidence>
<gene>
    <name evidence="4" type="ORF">KC207_00915</name>
</gene>
<dbReference type="SMART" id="SM00422">
    <property type="entry name" value="HTH_MERR"/>
    <property type="match status" value="1"/>
</dbReference>
<dbReference type="SUPFAM" id="SSF46955">
    <property type="entry name" value="Putative DNA-binding domain"/>
    <property type="match status" value="1"/>
</dbReference>
<evidence type="ECO:0000259" key="3">
    <source>
        <dbReference type="PROSITE" id="PS50937"/>
    </source>
</evidence>
<dbReference type="InterPro" id="IPR000551">
    <property type="entry name" value="MerR-type_HTH_dom"/>
</dbReference>
<sequence length="242" mass="26324">MAWSPRELGELAETSRRTVRHYHDIGLLPAPSRGTNGYGQYGVSHLIRLLRIRRLVGLGLSLPEVAAIGDADEHPASALRALDDRLASAVRELEQTRLELAAMLERASPTDLPAQAAAVASGLPPAERAFLVVLSRAMEPDGLDAYLELLVLYRTHPAVAAFDALPDEPDEHVNRAIGSGIADHLCTIALQRSDLFDRIDAGAALRQRTVQLAIADLYSSNQRDVLVRAARAMGRPTRSFED</sequence>
<evidence type="ECO:0000256" key="2">
    <source>
        <dbReference type="SAM" id="Coils"/>
    </source>
</evidence>
<dbReference type="GO" id="GO:0003677">
    <property type="term" value="F:DNA binding"/>
    <property type="evidence" value="ECO:0007669"/>
    <property type="project" value="UniProtKB-KW"/>
</dbReference>
<dbReference type="CDD" id="cd00592">
    <property type="entry name" value="HTH_MerR-like"/>
    <property type="match status" value="1"/>
</dbReference>
<proteinExistence type="predicted"/>
<dbReference type="PANTHER" id="PTHR30204">
    <property type="entry name" value="REDOX-CYCLING DRUG-SENSING TRANSCRIPTIONAL ACTIVATOR SOXR"/>
    <property type="match status" value="1"/>
</dbReference>
<dbReference type="AlphaFoldDB" id="A0A941D5C4"/>
<keyword evidence="1" id="KW-0238">DNA-binding</keyword>
<dbReference type="PROSITE" id="PS50937">
    <property type="entry name" value="HTH_MERR_2"/>
    <property type="match status" value="1"/>
</dbReference>
<name>A0A941D5C4_9MICO</name>